<gene>
    <name evidence="1" type="ORF">Krac_5233</name>
</gene>
<reference evidence="1 2" key="1">
    <citation type="journal article" date="2011" name="Stand. Genomic Sci.">
        <title>Non-contiguous finished genome sequence and contextual data of the filamentous soil bacterium Ktedonobacter racemifer type strain (SOSP1-21).</title>
        <authorList>
            <person name="Chang Y.J."/>
            <person name="Land M."/>
            <person name="Hauser L."/>
            <person name="Chertkov O."/>
            <person name="Del Rio T.G."/>
            <person name="Nolan M."/>
            <person name="Copeland A."/>
            <person name="Tice H."/>
            <person name="Cheng J.F."/>
            <person name="Lucas S."/>
            <person name="Han C."/>
            <person name="Goodwin L."/>
            <person name="Pitluck S."/>
            <person name="Ivanova N."/>
            <person name="Ovchinikova G."/>
            <person name="Pati A."/>
            <person name="Chen A."/>
            <person name="Palaniappan K."/>
            <person name="Mavromatis K."/>
            <person name="Liolios K."/>
            <person name="Brettin T."/>
            <person name="Fiebig A."/>
            <person name="Rohde M."/>
            <person name="Abt B."/>
            <person name="Goker M."/>
            <person name="Detter J.C."/>
            <person name="Woyke T."/>
            <person name="Bristow J."/>
            <person name="Eisen J.A."/>
            <person name="Markowitz V."/>
            <person name="Hugenholtz P."/>
            <person name="Kyrpides N.C."/>
            <person name="Klenk H.P."/>
            <person name="Lapidus A."/>
        </authorList>
    </citation>
    <scope>NUCLEOTIDE SEQUENCE [LARGE SCALE GENOMIC DNA]</scope>
    <source>
        <strain evidence="2">DSM 44963</strain>
    </source>
</reference>
<dbReference type="RefSeq" id="WP_007915530.1">
    <property type="nucleotide sequence ID" value="NZ_ADVG01000003.1"/>
</dbReference>
<dbReference type="STRING" id="485913.Krac_5233"/>
<protein>
    <submittedName>
        <fullName evidence="1">Uncharacterized protein</fullName>
    </submittedName>
</protein>
<dbReference type="EMBL" id="ADVG01000003">
    <property type="protein sequence ID" value="EFH84210.1"/>
    <property type="molecule type" value="Genomic_DNA"/>
</dbReference>
<keyword evidence="2" id="KW-1185">Reference proteome</keyword>
<proteinExistence type="predicted"/>
<sequence>MQQHNSNPPIQAPVTSQERWDADLLQPERAWWQEGWQATAAPAKETTAKLIPIVTTVPTIDAIELAQTYIHRWPAQENVIKDYLLPLGLDTNHGFAKVAVENSEVARQRMHLQQRLSSMNWIIGRTR</sequence>
<evidence type="ECO:0000313" key="1">
    <source>
        <dbReference type="EMBL" id="EFH84210.1"/>
    </source>
</evidence>
<dbReference type="OrthoDB" id="9939687at2"/>
<dbReference type="Proteomes" id="UP000004508">
    <property type="component" value="Unassembled WGS sequence"/>
</dbReference>
<organism evidence="1 2">
    <name type="scientific">Ktedonobacter racemifer DSM 44963</name>
    <dbReference type="NCBI Taxonomy" id="485913"/>
    <lineage>
        <taxon>Bacteria</taxon>
        <taxon>Bacillati</taxon>
        <taxon>Chloroflexota</taxon>
        <taxon>Ktedonobacteria</taxon>
        <taxon>Ktedonobacterales</taxon>
        <taxon>Ktedonobacteraceae</taxon>
        <taxon>Ktedonobacter</taxon>
    </lineage>
</organism>
<comment type="caution">
    <text evidence="1">The sequence shown here is derived from an EMBL/GenBank/DDBJ whole genome shotgun (WGS) entry which is preliminary data.</text>
</comment>
<dbReference type="AlphaFoldDB" id="D6TVB0"/>
<name>D6TVB0_KTERA</name>
<evidence type="ECO:0000313" key="2">
    <source>
        <dbReference type="Proteomes" id="UP000004508"/>
    </source>
</evidence>
<accession>D6TVB0</accession>
<dbReference type="InParanoid" id="D6TVB0"/>